<protein>
    <recommendedName>
        <fullName evidence="9">Glucanase</fullName>
        <ecNumber evidence="9">3.2.1.-</ecNumber>
    </recommendedName>
</protein>
<evidence type="ECO:0000256" key="8">
    <source>
        <dbReference type="ARBA" id="ARBA00023326"/>
    </source>
</evidence>
<gene>
    <name evidence="11" type="ORF">FSARC_1826</name>
</gene>
<dbReference type="Proteomes" id="UP000622797">
    <property type="component" value="Unassembled WGS sequence"/>
</dbReference>
<dbReference type="PRINTS" id="PR00734">
    <property type="entry name" value="GLHYDRLASE7"/>
</dbReference>
<keyword evidence="10" id="KW-0732">Signal</keyword>
<dbReference type="EC" id="3.2.1.-" evidence="9"/>
<dbReference type="SUPFAM" id="SSF49899">
    <property type="entry name" value="Concanavalin A-like lectins/glucanases"/>
    <property type="match status" value="1"/>
</dbReference>
<evidence type="ECO:0000256" key="1">
    <source>
        <dbReference type="ARBA" id="ARBA00000966"/>
    </source>
</evidence>
<keyword evidence="4 9" id="KW-0136">Cellulose degradation</keyword>
<keyword evidence="8 9" id="KW-0624">Polysaccharide degradation</keyword>
<dbReference type="EMBL" id="JABEXW010000097">
    <property type="protein sequence ID" value="KAF4971307.1"/>
    <property type="molecule type" value="Genomic_DNA"/>
</dbReference>
<keyword evidence="7 9" id="KW-0326">Glycosidase</keyword>
<evidence type="ECO:0000256" key="3">
    <source>
        <dbReference type="ARBA" id="ARBA00022801"/>
    </source>
</evidence>
<proteinExistence type="inferred from homology"/>
<keyword evidence="6" id="KW-0119">Carbohydrate metabolism</keyword>
<accession>A0A8H4U827</accession>
<evidence type="ECO:0000256" key="9">
    <source>
        <dbReference type="RuleBase" id="RU361164"/>
    </source>
</evidence>
<reference evidence="11" key="2">
    <citation type="submission" date="2020-05" db="EMBL/GenBank/DDBJ databases">
        <authorList>
            <person name="Kim H.-S."/>
            <person name="Proctor R.H."/>
            <person name="Brown D.W."/>
        </authorList>
    </citation>
    <scope>NUCLEOTIDE SEQUENCE</scope>
    <source>
        <strain evidence="11">NRRL 20472</strain>
    </source>
</reference>
<keyword evidence="5" id="KW-0325">Glycoprotein</keyword>
<dbReference type="OrthoDB" id="412382at2759"/>
<organism evidence="11 12">
    <name type="scientific">Fusarium sarcochroum</name>
    <dbReference type="NCBI Taxonomy" id="1208366"/>
    <lineage>
        <taxon>Eukaryota</taxon>
        <taxon>Fungi</taxon>
        <taxon>Dikarya</taxon>
        <taxon>Ascomycota</taxon>
        <taxon>Pezizomycotina</taxon>
        <taxon>Sordariomycetes</taxon>
        <taxon>Hypocreomycetidae</taxon>
        <taxon>Hypocreales</taxon>
        <taxon>Nectriaceae</taxon>
        <taxon>Fusarium</taxon>
        <taxon>Fusarium lateritium species complex</taxon>
    </lineage>
</organism>
<evidence type="ECO:0000256" key="4">
    <source>
        <dbReference type="ARBA" id="ARBA00023001"/>
    </source>
</evidence>
<sequence>MKSFSFLCSTLLIQVVVGQTPSNTTEVHPRLDTFRCTVLGGCKKTTNYIVVEASQHNIHQATNSANCGEWGEKPNATACPDEASCAQNCIIEGLSDYRAQGITTSGSSIHLQQLFNNKTVSPRVYLLEENKQKYDMMHLVGAEFSFDVEMDKLPCGMNSALYLSEMLEDGGKSTSPNSKAGAYYGTGYCDAQCFVTPFINGVGNIDGHGSCCNELDIWEANSRATHIAPHPCTEPGLYECTGDECGSTGVCDKSGCGWNPNRVNTTDFYGRGDSFKVDSTRKFTVVSQFLADKNGNLKELHRHYVQDGQLIESAVVNIEGPPKVNYINDEFCEAVNSTEYIRIGGTSQMGEAMSRGMVLVMSLWWDEGGFMEWLDQGEAGPCNATEGDPKNILKVEPNPEVTFSNIRIGEINSTFSLGSPYAYAGAARKKSPRLAHLQQHQHLYKRGSNH</sequence>
<evidence type="ECO:0000313" key="12">
    <source>
        <dbReference type="Proteomes" id="UP000622797"/>
    </source>
</evidence>
<feature type="signal peptide" evidence="10">
    <location>
        <begin position="1"/>
        <end position="18"/>
    </location>
</feature>
<keyword evidence="3 9" id="KW-0378">Hydrolase</keyword>
<dbReference type="AlphaFoldDB" id="A0A8H4U827"/>
<dbReference type="InterPro" id="IPR013320">
    <property type="entry name" value="ConA-like_dom_sf"/>
</dbReference>
<dbReference type="InterPro" id="IPR037019">
    <property type="entry name" value="Glyco_hydro_7_sf"/>
</dbReference>
<evidence type="ECO:0000256" key="5">
    <source>
        <dbReference type="ARBA" id="ARBA00023180"/>
    </source>
</evidence>
<dbReference type="GO" id="GO:0030245">
    <property type="term" value="P:cellulose catabolic process"/>
    <property type="evidence" value="ECO:0007669"/>
    <property type="project" value="UniProtKB-KW"/>
</dbReference>
<evidence type="ECO:0000256" key="7">
    <source>
        <dbReference type="ARBA" id="ARBA00023295"/>
    </source>
</evidence>
<dbReference type="Pfam" id="PF00840">
    <property type="entry name" value="Glyco_hydro_7"/>
    <property type="match status" value="1"/>
</dbReference>
<evidence type="ECO:0000256" key="6">
    <source>
        <dbReference type="ARBA" id="ARBA00023277"/>
    </source>
</evidence>
<dbReference type="PANTHER" id="PTHR33753">
    <property type="entry name" value="1,4-BETA-D-GLUCAN CELLOBIOHYDROLASE B"/>
    <property type="match status" value="1"/>
</dbReference>
<dbReference type="InterPro" id="IPR001722">
    <property type="entry name" value="Glyco_hydro_7"/>
</dbReference>
<dbReference type="GO" id="GO:0008810">
    <property type="term" value="F:cellulase activity"/>
    <property type="evidence" value="ECO:0007669"/>
    <property type="project" value="UniProtKB-EC"/>
</dbReference>
<reference evidence="11" key="1">
    <citation type="journal article" date="2020" name="BMC Genomics">
        <title>Correction to: Identification and distribution of gene clusters required for synthesis of sphingolipid metabolism inhibitors in diverse species of the filamentous fungus Fusarium.</title>
        <authorList>
            <person name="Kim H.S."/>
            <person name="Lohmar J.M."/>
            <person name="Busman M."/>
            <person name="Brown D.W."/>
            <person name="Naumann T.A."/>
            <person name="Divon H.H."/>
            <person name="Lysoe E."/>
            <person name="Uhlig S."/>
            <person name="Proctor R.H."/>
        </authorList>
    </citation>
    <scope>NUCLEOTIDE SEQUENCE</scope>
    <source>
        <strain evidence="11">NRRL 20472</strain>
    </source>
</reference>
<feature type="chain" id="PRO_5034558618" description="Glucanase" evidence="10">
    <location>
        <begin position="19"/>
        <end position="450"/>
    </location>
</feature>
<comment type="similarity">
    <text evidence="2 9">Belongs to the glycosyl hydrolase 7 (cellulase C) family.</text>
</comment>
<evidence type="ECO:0000313" key="11">
    <source>
        <dbReference type="EMBL" id="KAF4971307.1"/>
    </source>
</evidence>
<dbReference type="PANTHER" id="PTHR33753:SF1">
    <property type="entry name" value="ENDO-BETA-1,4-GLUCANASE CELB"/>
    <property type="match status" value="1"/>
</dbReference>
<dbReference type="CDD" id="cd07999">
    <property type="entry name" value="GH7_CBH_EG"/>
    <property type="match status" value="1"/>
</dbReference>
<comment type="catalytic activity">
    <reaction evidence="1">
        <text>Endohydrolysis of (1-&gt;4)-beta-D-glucosidic linkages in cellulose, lichenin and cereal beta-D-glucans.</text>
        <dbReference type="EC" id="3.2.1.4"/>
    </reaction>
</comment>
<name>A0A8H4U827_9HYPO</name>
<evidence type="ECO:0000256" key="2">
    <source>
        <dbReference type="ARBA" id="ARBA00006044"/>
    </source>
</evidence>
<dbReference type="Gene3D" id="2.70.100.10">
    <property type="entry name" value="Glycoside hydrolase, family 7, domain"/>
    <property type="match status" value="1"/>
</dbReference>
<comment type="caution">
    <text evidence="11">The sequence shown here is derived from an EMBL/GenBank/DDBJ whole genome shotgun (WGS) entry which is preliminary data.</text>
</comment>
<keyword evidence="12" id="KW-1185">Reference proteome</keyword>
<evidence type="ECO:0000256" key="10">
    <source>
        <dbReference type="SAM" id="SignalP"/>
    </source>
</evidence>